<evidence type="ECO:0000256" key="6">
    <source>
        <dbReference type="RuleBase" id="RU003837"/>
    </source>
</evidence>
<sequence length="269" mass="31174">MEWFYEYHNGCGLAIKIKKKIHEAKGIQKVEIYETESFGKMLVIDGKIQLTELDEVFYHEMLVHVPMLSQENPRNVAIIGGGDGGALREVLKHNVRRAVLVDIDKNVIELCRKFLGIDRGAFDDERVEIVIMDGKEFLRDCERFDVIIVDSTDPVGVSDTLFDREFFELAREKCDVISLQSQSPLIQKEYFKTLLVNSSPFKKREVYLSCIPSYPLALWSFIIGGDYDFMDLDRRFERIKGNTVHYNPEVHRAAFALPEWLKKEVEECI</sequence>
<comment type="caution">
    <text evidence="8">The sequence shown here is derived from an EMBL/GenBank/DDBJ whole genome shotgun (WGS) entry which is preliminary data.</text>
</comment>
<comment type="caution">
    <text evidence="3">Lacks conserved residue(s) required for the propagation of feature annotation.</text>
</comment>
<keyword evidence="3 6" id="KW-0745">Spermidine biosynthesis</keyword>
<dbReference type="InterPro" id="IPR030374">
    <property type="entry name" value="PABS"/>
</dbReference>
<feature type="binding site" evidence="3">
    <location>
        <position position="83"/>
    </location>
    <ligand>
        <name>spermidine</name>
        <dbReference type="ChEBI" id="CHEBI:57834"/>
    </ligand>
</feature>
<dbReference type="GO" id="GO:0004766">
    <property type="term" value="F:spermidine synthase activity"/>
    <property type="evidence" value="ECO:0007669"/>
    <property type="project" value="UniProtKB-UniRule"/>
</dbReference>
<dbReference type="InterPro" id="IPR029063">
    <property type="entry name" value="SAM-dependent_MTases_sf"/>
</dbReference>
<accession>A0A7C3RCS2</accession>
<dbReference type="EC" id="2.5.1.16" evidence="3"/>
<dbReference type="CDD" id="cd02440">
    <property type="entry name" value="AdoMet_MTases"/>
    <property type="match status" value="1"/>
</dbReference>
<comment type="function">
    <text evidence="3">Catalyzes the irreversible transfer of a propylamine group from the amino donor S-adenosylmethioninamine (decarboxy-AdoMet) to putrescine (1,4-diaminobutane) to yield spermidine.</text>
</comment>
<dbReference type="PROSITE" id="PS51006">
    <property type="entry name" value="PABS_2"/>
    <property type="match status" value="1"/>
</dbReference>
<dbReference type="GO" id="GO:0008295">
    <property type="term" value="P:spermidine biosynthetic process"/>
    <property type="evidence" value="ECO:0007669"/>
    <property type="project" value="UniProtKB-UniRule"/>
</dbReference>
<keyword evidence="3 4" id="KW-0620">Polyamine biosynthesis</keyword>
<evidence type="ECO:0000256" key="5">
    <source>
        <dbReference type="RuleBase" id="RU003836"/>
    </source>
</evidence>
<dbReference type="PANTHER" id="PTHR11558:SF11">
    <property type="entry name" value="SPERMIDINE SYNTHASE"/>
    <property type="match status" value="1"/>
</dbReference>
<dbReference type="PANTHER" id="PTHR11558">
    <property type="entry name" value="SPERMIDINE/SPERMINE SYNTHASE"/>
    <property type="match status" value="1"/>
</dbReference>
<dbReference type="InterPro" id="IPR030373">
    <property type="entry name" value="PABS_CS"/>
</dbReference>
<feature type="binding site" evidence="3">
    <location>
        <begin position="150"/>
        <end position="153"/>
    </location>
    <ligand>
        <name>spermidine</name>
        <dbReference type="ChEBI" id="CHEBI:57834"/>
    </ligand>
</feature>
<dbReference type="EMBL" id="DTLB01000052">
    <property type="protein sequence ID" value="HFW33204.1"/>
    <property type="molecule type" value="Genomic_DNA"/>
</dbReference>
<evidence type="ECO:0000256" key="2">
    <source>
        <dbReference type="ARBA" id="ARBA00022679"/>
    </source>
</evidence>
<feature type="domain" description="PABS" evidence="7">
    <location>
        <begin position="1"/>
        <end position="226"/>
    </location>
</feature>
<feature type="binding site" evidence="3">
    <location>
        <position position="28"/>
    </location>
    <ligand>
        <name>S-methyl-5'-thioadenosine</name>
        <dbReference type="ChEBI" id="CHEBI:17509"/>
    </ligand>
</feature>
<keyword evidence="2 3" id="KW-0808">Transferase</keyword>
<evidence type="ECO:0000256" key="3">
    <source>
        <dbReference type="HAMAP-Rule" id="MF_00198"/>
    </source>
</evidence>
<dbReference type="InterPro" id="IPR035246">
    <property type="entry name" value="Spermidine_synt_N"/>
</dbReference>
<dbReference type="Pfam" id="PF01564">
    <property type="entry name" value="Spermine_synth"/>
    <property type="match status" value="1"/>
</dbReference>
<dbReference type="InterPro" id="IPR001045">
    <property type="entry name" value="Spermi_synthase"/>
</dbReference>
<dbReference type="Pfam" id="PF17284">
    <property type="entry name" value="Spermine_synt_N"/>
    <property type="match status" value="1"/>
</dbReference>
<dbReference type="AlphaFoldDB" id="A0A7C3RCS2"/>
<feature type="binding site" evidence="3">
    <location>
        <begin position="133"/>
        <end position="134"/>
    </location>
    <ligand>
        <name>S-methyl-5'-thioadenosine</name>
        <dbReference type="ChEBI" id="CHEBI:17509"/>
    </ligand>
</feature>
<dbReference type="Gene3D" id="2.30.140.10">
    <property type="entry name" value="Spermidine synthase, tetramerisation domain"/>
    <property type="match status" value="1"/>
</dbReference>
<dbReference type="InterPro" id="IPR037163">
    <property type="entry name" value="Spermidine_synt_N_sf"/>
</dbReference>
<dbReference type="NCBIfam" id="NF002010">
    <property type="entry name" value="PRK00811.1"/>
    <property type="match status" value="1"/>
</dbReference>
<evidence type="ECO:0000313" key="8">
    <source>
        <dbReference type="EMBL" id="HFW33204.1"/>
    </source>
</evidence>
<dbReference type="HAMAP" id="MF_00198">
    <property type="entry name" value="Spermidine_synth"/>
    <property type="match status" value="1"/>
</dbReference>
<evidence type="ECO:0000256" key="4">
    <source>
        <dbReference type="PROSITE-ProRule" id="PRU00354"/>
    </source>
</evidence>
<name>A0A7C3RCS2_ARCFL</name>
<protein>
    <recommendedName>
        <fullName evidence="3">Polyamine aminopropyltransferase</fullName>
    </recommendedName>
    <alternativeName>
        <fullName evidence="3">Putrescine aminopropyltransferase</fullName>
        <shortName evidence="3">PAPT</shortName>
    </alternativeName>
    <alternativeName>
        <fullName evidence="3">Spermidine synthase</fullName>
        <shortName evidence="3">SPDS</shortName>
        <shortName evidence="3">SPDSY</shortName>
        <ecNumber evidence="3">2.5.1.16</ecNumber>
    </alternativeName>
</protein>
<evidence type="ECO:0000259" key="7">
    <source>
        <dbReference type="PROSITE" id="PS51006"/>
    </source>
</evidence>
<evidence type="ECO:0000256" key="1">
    <source>
        <dbReference type="ARBA" id="ARBA00007867"/>
    </source>
</evidence>
<comment type="subunit">
    <text evidence="3">Homodimer or homotetramer.</text>
</comment>
<reference evidence="8" key="1">
    <citation type="journal article" date="2020" name="mSystems">
        <title>Genome- and Community-Level Interaction Insights into Carbon Utilization and Element Cycling Functions of Hydrothermarchaeota in Hydrothermal Sediment.</title>
        <authorList>
            <person name="Zhou Z."/>
            <person name="Liu Y."/>
            <person name="Xu W."/>
            <person name="Pan J."/>
            <person name="Luo Z.H."/>
            <person name="Li M."/>
        </authorList>
    </citation>
    <scope>NUCLEOTIDE SEQUENCE [LARGE SCALE GENOMIC DNA]</scope>
    <source>
        <strain evidence="8">SpSt-87</strain>
    </source>
</reference>
<dbReference type="SUPFAM" id="SSF53335">
    <property type="entry name" value="S-adenosyl-L-methionine-dependent methyltransferases"/>
    <property type="match status" value="1"/>
</dbReference>
<comment type="similarity">
    <text evidence="1 3 5">Belongs to the spermidine/spermine synthase family.</text>
</comment>
<dbReference type="PROSITE" id="PS01330">
    <property type="entry name" value="PABS_1"/>
    <property type="match status" value="1"/>
</dbReference>
<proteinExistence type="inferred from homology"/>
<comment type="catalytic activity">
    <reaction evidence="3 6">
        <text>S-adenosyl 3-(methylsulfanyl)propylamine + putrescine = S-methyl-5'-thioadenosine + spermidine + H(+)</text>
        <dbReference type="Rhea" id="RHEA:12721"/>
        <dbReference type="ChEBI" id="CHEBI:15378"/>
        <dbReference type="ChEBI" id="CHEBI:17509"/>
        <dbReference type="ChEBI" id="CHEBI:57443"/>
        <dbReference type="ChEBI" id="CHEBI:57834"/>
        <dbReference type="ChEBI" id="CHEBI:326268"/>
        <dbReference type="EC" id="2.5.1.16"/>
    </reaction>
</comment>
<comment type="pathway">
    <text evidence="3">Amine and polyamine biosynthesis; spermidine biosynthesis; spermidine from putrescine: step 1/1.</text>
</comment>
<feature type="binding site" evidence="3">
    <location>
        <position position="102"/>
    </location>
    <ligand>
        <name>S-methyl-5'-thioadenosine</name>
        <dbReference type="ChEBI" id="CHEBI:17509"/>
    </ligand>
</feature>
<dbReference type="Gene3D" id="3.40.50.150">
    <property type="entry name" value="Vaccinia Virus protein VP39"/>
    <property type="match status" value="1"/>
</dbReference>
<gene>
    <name evidence="3 8" type="primary">speE</name>
    <name evidence="8" type="ORF">ENW66_09720</name>
</gene>
<feature type="binding site" evidence="3">
    <location>
        <position position="59"/>
    </location>
    <ligand>
        <name>spermidine</name>
        <dbReference type="ChEBI" id="CHEBI:57834"/>
    </ligand>
</feature>
<feature type="active site" description="Proton acceptor" evidence="3 4">
    <location>
        <position position="150"/>
    </location>
</feature>
<dbReference type="UniPathway" id="UPA00248">
    <property type="reaction ID" value="UER00314"/>
</dbReference>
<organism evidence="8">
    <name type="scientific">Archaeoglobus fulgidus</name>
    <dbReference type="NCBI Taxonomy" id="2234"/>
    <lineage>
        <taxon>Archaea</taxon>
        <taxon>Methanobacteriati</taxon>
        <taxon>Methanobacteriota</taxon>
        <taxon>Archaeoglobi</taxon>
        <taxon>Archaeoglobales</taxon>
        <taxon>Archaeoglobaceae</taxon>
        <taxon>Archaeoglobus</taxon>
    </lineage>
</organism>
<dbReference type="NCBIfam" id="TIGR00417">
    <property type="entry name" value="speE"/>
    <property type="match status" value="1"/>
</dbReference>